<feature type="compositionally biased region" description="Polar residues" evidence="1">
    <location>
        <begin position="421"/>
        <end position="440"/>
    </location>
</feature>
<protein>
    <recommendedName>
        <fullName evidence="2">Mutator-like transposase domain-containing protein</fullName>
    </recommendedName>
</protein>
<keyword evidence="4" id="KW-1185">Reference proteome</keyword>
<dbReference type="InterPro" id="IPR049012">
    <property type="entry name" value="Mutator_transp_dom"/>
</dbReference>
<organism evidence="3 4">
    <name type="scientific">Brenthis ino</name>
    <name type="common">lesser marbled fritillary</name>
    <dbReference type="NCBI Taxonomy" id="405034"/>
    <lineage>
        <taxon>Eukaryota</taxon>
        <taxon>Metazoa</taxon>
        <taxon>Ecdysozoa</taxon>
        <taxon>Arthropoda</taxon>
        <taxon>Hexapoda</taxon>
        <taxon>Insecta</taxon>
        <taxon>Pterygota</taxon>
        <taxon>Neoptera</taxon>
        <taxon>Endopterygota</taxon>
        <taxon>Lepidoptera</taxon>
        <taxon>Glossata</taxon>
        <taxon>Ditrysia</taxon>
        <taxon>Papilionoidea</taxon>
        <taxon>Nymphalidae</taxon>
        <taxon>Heliconiinae</taxon>
        <taxon>Argynnini</taxon>
        <taxon>Brenthis</taxon>
    </lineage>
</organism>
<dbReference type="OrthoDB" id="7920740at2759"/>
<dbReference type="PANTHER" id="PTHR47481">
    <property type="match status" value="1"/>
</dbReference>
<evidence type="ECO:0000313" key="4">
    <source>
        <dbReference type="Proteomes" id="UP000838878"/>
    </source>
</evidence>
<gene>
    <name evidence="3" type="ORF">BINO364_LOCUS15954</name>
</gene>
<dbReference type="Pfam" id="PF20700">
    <property type="entry name" value="Mutator"/>
    <property type="match status" value="1"/>
</dbReference>
<evidence type="ECO:0000313" key="3">
    <source>
        <dbReference type="EMBL" id="CAH0731041.1"/>
    </source>
</evidence>
<dbReference type="AlphaFoldDB" id="A0A8J9YMM9"/>
<feature type="compositionally biased region" description="Polar residues" evidence="1">
    <location>
        <begin position="382"/>
        <end position="392"/>
    </location>
</feature>
<dbReference type="Pfam" id="PF14223">
    <property type="entry name" value="Retrotran_gag_2"/>
    <property type="match status" value="1"/>
</dbReference>
<feature type="region of interest" description="Disordered" evidence="1">
    <location>
        <begin position="382"/>
        <end position="443"/>
    </location>
</feature>
<dbReference type="Proteomes" id="UP000838878">
    <property type="component" value="Chromosome 9"/>
</dbReference>
<evidence type="ECO:0000259" key="2">
    <source>
        <dbReference type="Pfam" id="PF20700"/>
    </source>
</evidence>
<dbReference type="PANTHER" id="PTHR47481:SF14">
    <property type="entry name" value="RETROTRANSPOSON COPIA-LIKE N-TERMINAL DOMAIN-CONTAINING PROTEIN"/>
    <property type="match status" value="1"/>
</dbReference>
<evidence type="ECO:0000256" key="1">
    <source>
        <dbReference type="SAM" id="MobiDB-lite"/>
    </source>
</evidence>
<feature type="compositionally biased region" description="Acidic residues" evidence="1">
    <location>
        <begin position="402"/>
        <end position="412"/>
    </location>
</feature>
<feature type="non-terminal residue" evidence="3">
    <location>
        <position position="697"/>
    </location>
</feature>
<reference evidence="3" key="1">
    <citation type="submission" date="2021-12" db="EMBL/GenBank/DDBJ databases">
        <authorList>
            <person name="Martin H S."/>
        </authorList>
    </citation>
    <scope>NUCLEOTIDE SEQUENCE</scope>
</reference>
<proteinExistence type="predicted"/>
<name>A0A8J9YMM9_9NEOP</name>
<accession>A0A8J9YMM9</accession>
<feature type="domain" description="Mutator-like transposase" evidence="2">
    <location>
        <begin position="565"/>
        <end position="697"/>
    </location>
</feature>
<sequence>MGNKNKYKKVARCKVRKVRQETRLCAQASKRTKGYNMAANASHNALTTIEKLEGISNWISWKFAIKMLLNLDGLYNCLEGTDTDPTRDARALARICLSIQPNLYQLVRDAKTASDACKRLSDTFEDKGLYRRVLLLRQLHRIEFNNFSSMSDYIEGVMKLVAQLSDIGKVIDDAEIAEILLSGLPEDFNVLVSSLETASLTKTLSSEVVRTRLLQEDHRRNNNGNTSENLAYAANNKRRFKNLVCTYCRKSNHTIKQCFKRKRDEAKKKNEDQHTLFATAYSTSHLNEFIIDSGATVHMCADSTLVQDPVNKKCAITVANGQQLQCEMHEDDVPGSCVSCLTGKMHESSYPRSSGGRAAHPLDLIHSDEDLRLPYEAQIGNGTTSLPLQSPLSDVYRTASEDSTEDDDDEAEVLSGPDVSLSPSLSRGAEQTASNGNDVSISRPVRSTRGIIPERYKDYYLSSLLADVSSLDEPSTYDEAMNSPEKDEWLKAMRRILLLWSFFRYYETMASACASGVDNTDNSLVTLDPVDTQPTETAVGMEDIRNSFIVKEEARNQDDFHPVKGRRIVDINFLLRELQEKGRHNNLFDCKMSNFRLISERSLGLISVFKFQCSMCKETCLVHSEDYKDPQQVNLNIAATTGIIACGIGYSTFEELCSSMNIPSFSSKYYLKLQNDVYAKWEKTASESLAAAAAKEK</sequence>
<dbReference type="EMBL" id="OV170229">
    <property type="protein sequence ID" value="CAH0731041.1"/>
    <property type="molecule type" value="Genomic_DNA"/>
</dbReference>